<dbReference type="InterPro" id="IPR016040">
    <property type="entry name" value="NAD(P)-bd_dom"/>
</dbReference>
<dbReference type="Pfam" id="PF13460">
    <property type="entry name" value="NAD_binding_10"/>
    <property type="match status" value="1"/>
</dbReference>
<dbReference type="PANTHER" id="PTHR47711">
    <property type="entry name" value="PROTEIN PLASTID TRANSCRIPTIONALLY ACTIVE 16, CHLOROPLASTIC"/>
    <property type="match status" value="1"/>
</dbReference>
<evidence type="ECO:0000259" key="3">
    <source>
        <dbReference type="Pfam" id="PF13460"/>
    </source>
</evidence>
<dbReference type="SUPFAM" id="SSF51735">
    <property type="entry name" value="NAD(P)-binding Rossmann-fold domains"/>
    <property type="match status" value="1"/>
</dbReference>
<name>A9NVB1_PICSI</name>
<accession>A9NVB1</accession>
<feature type="region of interest" description="Disordered" evidence="2">
    <location>
        <begin position="70"/>
        <end position="96"/>
    </location>
</feature>
<sequence>MATAPSTFSCRIADSHCLLLKYPFSPVYPSSFSSTLGLTKRPKHNIHGRHNSKRLVLVTAQQSFLKNFNMGFNNQKENDDDEEDGGEDEDLERPRFKFGPFSSSKGSNIILRNQFNPLSLARTRQQDPSTVFVAGATGQFGARISQKLLRQGFVVRAAVSDLSLAQELAQFATQYKIIAAEDAKRLNAVELNFEDIESTAKAIGNASKAVVSIGPTEDGPSSKVTTADALNVIEAAKLANVNHIVVVYESDGASSNVLDGISSFFSNLFGKSEISLAELIERIVETGLSYTILKASSTDDFISEKDYNLVLKAEGSADVNNKVSKTQVASVVAEVFANTSISENKTIEVAASPSAPSLPVYELLSAIPTDGRKEAFAEAQAKAKAEEEARMAVENARRKKELADQLEAESKKLAEKEAEATELAAQVKAGAANASFDFFASKAKAFGVDIFGQNKETQIIASSNSQPGKNLETPVVTVKGEDKYATLQPKKGSNSVFKLPPINKIMGGLFNKETIYVDDD</sequence>
<evidence type="ECO:0000256" key="1">
    <source>
        <dbReference type="SAM" id="Coils"/>
    </source>
</evidence>
<feature type="domain" description="NAD(P)-binding" evidence="3">
    <location>
        <begin position="135"/>
        <end position="338"/>
    </location>
</feature>
<feature type="coiled-coil region" evidence="1">
    <location>
        <begin position="376"/>
        <end position="426"/>
    </location>
</feature>
<dbReference type="AlphaFoldDB" id="A9NVB1"/>
<evidence type="ECO:0000256" key="2">
    <source>
        <dbReference type="SAM" id="MobiDB-lite"/>
    </source>
</evidence>
<dbReference type="InterPro" id="IPR036291">
    <property type="entry name" value="NAD(P)-bd_dom_sf"/>
</dbReference>
<organism evidence="4">
    <name type="scientific">Picea sitchensis</name>
    <name type="common">Sitka spruce</name>
    <name type="synonym">Pinus sitchensis</name>
    <dbReference type="NCBI Taxonomy" id="3332"/>
    <lineage>
        <taxon>Eukaryota</taxon>
        <taxon>Viridiplantae</taxon>
        <taxon>Streptophyta</taxon>
        <taxon>Embryophyta</taxon>
        <taxon>Tracheophyta</taxon>
        <taxon>Spermatophyta</taxon>
        <taxon>Pinopsida</taxon>
        <taxon>Pinidae</taxon>
        <taxon>Conifers I</taxon>
        <taxon>Pinales</taxon>
        <taxon>Pinaceae</taxon>
        <taxon>Picea</taxon>
    </lineage>
</organism>
<proteinExistence type="evidence at transcript level"/>
<dbReference type="Gene3D" id="3.40.50.720">
    <property type="entry name" value="NAD(P)-binding Rossmann-like Domain"/>
    <property type="match status" value="1"/>
</dbReference>
<dbReference type="EMBL" id="EF085265">
    <property type="protein sequence ID" value="ABK24572.1"/>
    <property type="molecule type" value="mRNA"/>
</dbReference>
<protein>
    <recommendedName>
        <fullName evidence="3">NAD(P)-binding domain-containing protein</fullName>
    </recommendedName>
</protein>
<reference evidence="4" key="1">
    <citation type="journal article" date="2008" name="BMC Genomics">
        <title>A conifer genomics resource of 200,000 spruce (Picea spp.) ESTs and 6,464 high-quality, sequence-finished full-length cDNAs for Sitka spruce (Picea sitchensis).</title>
        <authorList>
            <person name="Ralph S.G."/>
            <person name="Chun H.J."/>
            <person name="Kolosova N."/>
            <person name="Cooper D."/>
            <person name="Oddy C."/>
            <person name="Ritland C.E."/>
            <person name="Kirkpatrick R."/>
            <person name="Moore R."/>
            <person name="Barber S."/>
            <person name="Holt R.A."/>
            <person name="Jones S.J."/>
            <person name="Marra M.A."/>
            <person name="Douglas C.J."/>
            <person name="Ritland K."/>
            <person name="Bohlmann J."/>
        </authorList>
    </citation>
    <scope>NUCLEOTIDE SEQUENCE</scope>
    <source>
        <tissue evidence="4">Green portion of the leader tissue</tissue>
    </source>
</reference>
<keyword evidence="1" id="KW-0175">Coiled coil</keyword>
<evidence type="ECO:0000313" key="4">
    <source>
        <dbReference type="EMBL" id="ABK24572.1"/>
    </source>
</evidence>
<feature type="compositionally biased region" description="Acidic residues" evidence="2">
    <location>
        <begin position="78"/>
        <end position="91"/>
    </location>
</feature>
<dbReference type="PANTHER" id="PTHR47711:SF2">
    <property type="entry name" value="PROTEIN PLASTID TRANSCRIPTIONALLY ACTIVE 16, CHLOROPLASTIC"/>
    <property type="match status" value="1"/>
</dbReference>